<dbReference type="AlphaFoldDB" id="A0A5B7CRG8"/>
<dbReference type="EMBL" id="VSRR010000100">
    <property type="protein sequence ID" value="MPC10083.1"/>
    <property type="molecule type" value="Genomic_DNA"/>
</dbReference>
<dbReference type="SMART" id="SM00248">
    <property type="entry name" value="ANK"/>
    <property type="match status" value="3"/>
</dbReference>
<dbReference type="GO" id="GO:0031436">
    <property type="term" value="C:BRCA1-BARD1 complex"/>
    <property type="evidence" value="ECO:0007669"/>
    <property type="project" value="TreeGrafter"/>
</dbReference>
<keyword evidence="2 3" id="KW-0040">ANK repeat</keyword>
<dbReference type="Pfam" id="PF12796">
    <property type="entry name" value="Ank_2"/>
    <property type="match status" value="1"/>
</dbReference>
<dbReference type="Gene3D" id="1.25.40.20">
    <property type="entry name" value="Ankyrin repeat-containing domain"/>
    <property type="match status" value="3"/>
</dbReference>
<feature type="repeat" description="ANK" evidence="3">
    <location>
        <begin position="124"/>
        <end position="156"/>
    </location>
</feature>
<dbReference type="SUPFAM" id="SSF48403">
    <property type="entry name" value="Ankyrin repeat"/>
    <property type="match status" value="1"/>
</dbReference>
<evidence type="ECO:0000256" key="3">
    <source>
        <dbReference type="PROSITE-ProRule" id="PRU00023"/>
    </source>
</evidence>
<organism evidence="4 5">
    <name type="scientific">Portunus trituberculatus</name>
    <name type="common">Swimming crab</name>
    <name type="synonym">Neptunus trituberculatus</name>
    <dbReference type="NCBI Taxonomy" id="210409"/>
    <lineage>
        <taxon>Eukaryota</taxon>
        <taxon>Metazoa</taxon>
        <taxon>Ecdysozoa</taxon>
        <taxon>Arthropoda</taxon>
        <taxon>Crustacea</taxon>
        <taxon>Multicrustacea</taxon>
        <taxon>Malacostraca</taxon>
        <taxon>Eumalacostraca</taxon>
        <taxon>Eucarida</taxon>
        <taxon>Decapoda</taxon>
        <taxon>Pleocyemata</taxon>
        <taxon>Brachyura</taxon>
        <taxon>Eubrachyura</taxon>
        <taxon>Portunoidea</taxon>
        <taxon>Portunidae</taxon>
        <taxon>Portuninae</taxon>
        <taxon>Portunus</taxon>
    </lineage>
</organism>
<protein>
    <submittedName>
        <fullName evidence="4">26S proteasome non-ATPase regulatory subunit 10</fullName>
    </submittedName>
</protein>
<keyword evidence="4" id="KW-0647">Proteasome</keyword>
<dbReference type="PROSITE" id="PS50088">
    <property type="entry name" value="ANK_REPEAT"/>
    <property type="match status" value="3"/>
</dbReference>
<dbReference type="GO" id="GO:0085020">
    <property type="term" value="P:protein K6-linked ubiquitination"/>
    <property type="evidence" value="ECO:0007669"/>
    <property type="project" value="TreeGrafter"/>
</dbReference>
<reference evidence="4 5" key="1">
    <citation type="submission" date="2019-05" db="EMBL/GenBank/DDBJ databases">
        <title>Another draft genome of Portunus trituberculatus and its Hox gene families provides insights of decapod evolution.</title>
        <authorList>
            <person name="Jeong J.-H."/>
            <person name="Song I."/>
            <person name="Kim S."/>
            <person name="Choi T."/>
            <person name="Kim D."/>
            <person name="Ryu S."/>
            <person name="Kim W."/>
        </authorList>
    </citation>
    <scope>NUCLEOTIDE SEQUENCE [LARGE SCALE GENOMIC DNA]</scope>
    <source>
        <tissue evidence="4">Muscle</tissue>
    </source>
</reference>
<dbReference type="GO" id="GO:0000502">
    <property type="term" value="C:proteasome complex"/>
    <property type="evidence" value="ECO:0007669"/>
    <property type="project" value="UniProtKB-KW"/>
</dbReference>
<evidence type="ECO:0000313" key="4">
    <source>
        <dbReference type="EMBL" id="MPC10083.1"/>
    </source>
</evidence>
<proteinExistence type="predicted"/>
<gene>
    <name evidence="4" type="primary">PSMD10_1</name>
    <name evidence="4" type="ORF">E2C01_002710</name>
</gene>
<dbReference type="OrthoDB" id="6339708at2759"/>
<dbReference type="InterPro" id="IPR002110">
    <property type="entry name" value="Ankyrin_rpt"/>
</dbReference>
<evidence type="ECO:0000256" key="1">
    <source>
        <dbReference type="ARBA" id="ARBA00022737"/>
    </source>
</evidence>
<feature type="repeat" description="ANK" evidence="3">
    <location>
        <begin position="90"/>
        <end position="123"/>
    </location>
</feature>
<comment type="caution">
    <text evidence="4">The sequence shown here is derived from an EMBL/GenBank/DDBJ whole genome shotgun (WGS) entry which is preliminary data.</text>
</comment>
<keyword evidence="1" id="KW-0677">Repeat</keyword>
<dbReference type="GO" id="GO:0070531">
    <property type="term" value="C:BRCA1-A complex"/>
    <property type="evidence" value="ECO:0007669"/>
    <property type="project" value="TreeGrafter"/>
</dbReference>
<dbReference type="PANTHER" id="PTHR24171">
    <property type="entry name" value="ANKYRIN REPEAT DOMAIN-CONTAINING PROTEIN 39-RELATED"/>
    <property type="match status" value="1"/>
</dbReference>
<evidence type="ECO:0000256" key="2">
    <source>
        <dbReference type="ARBA" id="ARBA00023043"/>
    </source>
</evidence>
<name>A0A5B7CRG8_PORTR</name>
<keyword evidence="5" id="KW-1185">Reference proteome</keyword>
<dbReference type="PANTHER" id="PTHR24171:SF11">
    <property type="entry name" value="26S PROTEASOME NON-ATPASE REGULATORY SUBUNIT 10"/>
    <property type="match status" value="1"/>
</dbReference>
<dbReference type="GO" id="GO:0004842">
    <property type="term" value="F:ubiquitin-protein transferase activity"/>
    <property type="evidence" value="ECO:0007669"/>
    <property type="project" value="TreeGrafter"/>
</dbReference>
<dbReference type="PROSITE" id="PS50297">
    <property type="entry name" value="ANK_REP_REGION"/>
    <property type="match status" value="3"/>
</dbReference>
<sequence>MVPEDHNSFKVHEASYQGRYEEVKEKVLNNNRLLTTLDDSERQALHWAACGGHEELASFLIEHGAPVDKADDIVSILMDNWSDVNLQDKRGATALHRAASKGNIQSMALLLQSNQCSINVPDSEGNTPLHLACEEERLEAVRQLLERGAITDKVNREGKTPIQMTSCLSIRRLMRMNEM</sequence>
<dbReference type="Proteomes" id="UP000324222">
    <property type="component" value="Unassembled WGS sequence"/>
</dbReference>
<evidence type="ECO:0000313" key="5">
    <source>
        <dbReference type="Proteomes" id="UP000324222"/>
    </source>
</evidence>
<dbReference type="Pfam" id="PF13637">
    <property type="entry name" value="Ank_4"/>
    <property type="match status" value="1"/>
</dbReference>
<feature type="repeat" description="ANK" evidence="3">
    <location>
        <begin position="40"/>
        <end position="72"/>
    </location>
</feature>
<dbReference type="InterPro" id="IPR036770">
    <property type="entry name" value="Ankyrin_rpt-contain_sf"/>
</dbReference>
<accession>A0A5B7CRG8</accession>